<feature type="transmembrane region" description="Helical" evidence="1">
    <location>
        <begin position="90"/>
        <end position="110"/>
    </location>
</feature>
<feature type="transmembrane region" description="Helical" evidence="1">
    <location>
        <begin position="60"/>
        <end position="78"/>
    </location>
</feature>
<sequence>MNSSIGIFSKNLLEQNLNIQSIAFFKTIIAFAMISLVLSRSSWQEQKNQIKPFAKNTVNLLFQIAICAFLGIFTLFFFETTAYQYGHAANVVVVLMATAAVSSLLGGAILLSEPLKVSAIAGTCFAVSGVFIISWSGSSQWLSILYAILAGSGYGLFSVLIKKFNLNGGIPLTRLLMMFGALYLFYPFVTHFQHIEIQWNTTVILNLVALALLPTLIGFYCTTKALVYLSASKVQVTELSEPIFTMVLAWLLLNEVPNQTFFLGAFCIVLGIALINQMLQFKK</sequence>
<name>A0A9Q6YZF8_HISSO</name>
<feature type="transmembrane region" description="Helical" evidence="1">
    <location>
        <begin position="201"/>
        <end position="222"/>
    </location>
</feature>
<keyword evidence="4" id="KW-1185">Reference proteome</keyword>
<feature type="transmembrane region" description="Helical" evidence="1">
    <location>
        <begin position="117"/>
        <end position="135"/>
    </location>
</feature>
<feature type="transmembrane region" description="Helical" evidence="1">
    <location>
        <begin position="259"/>
        <end position="279"/>
    </location>
</feature>
<dbReference type="EMBL" id="CP066558">
    <property type="protein sequence ID" value="QQF82226.1"/>
    <property type="molecule type" value="Genomic_DNA"/>
</dbReference>
<feature type="domain" description="EamA" evidence="2">
    <location>
        <begin position="4"/>
        <end position="134"/>
    </location>
</feature>
<dbReference type="Proteomes" id="UP000595373">
    <property type="component" value="Chromosome"/>
</dbReference>
<dbReference type="InterPro" id="IPR037185">
    <property type="entry name" value="EmrE-like"/>
</dbReference>
<dbReference type="InterPro" id="IPR000620">
    <property type="entry name" value="EamA_dom"/>
</dbReference>
<dbReference type="OrthoDB" id="8611655at2"/>
<dbReference type="GO" id="GO:0016020">
    <property type="term" value="C:membrane"/>
    <property type="evidence" value="ECO:0007669"/>
    <property type="project" value="InterPro"/>
</dbReference>
<proteinExistence type="predicted"/>
<keyword evidence="1" id="KW-0472">Membrane</keyword>
<dbReference type="AlphaFoldDB" id="A0A9Q6YZF8"/>
<evidence type="ECO:0000313" key="4">
    <source>
        <dbReference type="Proteomes" id="UP000595373"/>
    </source>
</evidence>
<accession>A0A9Q6YZF8</accession>
<keyword evidence="1" id="KW-0812">Transmembrane</keyword>
<feature type="domain" description="EamA" evidence="2">
    <location>
        <begin position="142"/>
        <end position="276"/>
    </location>
</feature>
<feature type="transmembrane region" description="Helical" evidence="1">
    <location>
        <begin position="19"/>
        <end position="39"/>
    </location>
</feature>
<evidence type="ECO:0000259" key="2">
    <source>
        <dbReference type="Pfam" id="PF00892"/>
    </source>
</evidence>
<gene>
    <name evidence="3" type="ORF">JFL49_09315</name>
</gene>
<dbReference type="SUPFAM" id="SSF103481">
    <property type="entry name" value="Multidrug resistance efflux transporter EmrE"/>
    <property type="match status" value="2"/>
</dbReference>
<feature type="transmembrane region" description="Helical" evidence="1">
    <location>
        <begin position="172"/>
        <end position="189"/>
    </location>
</feature>
<keyword evidence="1" id="KW-1133">Transmembrane helix</keyword>
<dbReference type="RefSeq" id="WP_087437300.1">
    <property type="nucleotide sequence ID" value="NZ_CP018808.1"/>
</dbReference>
<reference evidence="3 4" key="1">
    <citation type="submission" date="2020-12" db="EMBL/GenBank/DDBJ databases">
        <title>ASc-MMNZ-VFA-070.</title>
        <authorList>
            <person name="Schryvers A."/>
            <person name="Mostafa Nazari M."/>
            <person name="Farshchi Andisi V."/>
            <person name="Timsit E."/>
            <person name="Walter Morck D."/>
        </authorList>
    </citation>
    <scope>NUCLEOTIDE SEQUENCE [LARGE SCALE GENOMIC DNA]</scope>
    <source>
        <strain evidence="3 4">ASc-MMNZ-VFA-070</strain>
    </source>
</reference>
<evidence type="ECO:0000313" key="3">
    <source>
        <dbReference type="EMBL" id="QQF82226.1"/>
    </source>
</evidence>
<organism evidence="3 4">
    <name type="scientific">Histophilus somni</name>
    <name type="common">Haemophilus somnus</name>
    <dbReference type="NCBI Taxonomy" id="731"/>
    <lineage>
        <taxon>Bacteria</taxon>
        <taxon>Pseudomonadati</taxon>
        <taxon>Pseudomonadota</taxon>
        <taxon>Gammaproteobacteria</taxon>
        <taxon>Pasteurellales</taxon>
        <taxon>Pasteurellaceae</taxon>
        <taxon>Histophilus</taxon>
    </lineage>
</organism>
<dbReference type="PANTHER" id="PTHR22911">
    <property type="entry name" value="ACYL-MALONYL CONDENSING ENZYME-RELATED"/>
    <property type="match status" value="1"/>
</dbReference>
<dbReference type="Pfam" id="PF00892">
    <property type="entry name" value="EamA"/>
    <property type="match status" value="2"/>
</dbReference>
<protein>
    <submittedName>
        <fullName evidence="3">DMT family transporter</fullName>
    </submittedName>
</protein>
<evidence type="ECO:0000256" key="1">
    <source>
        <dbReference type="SAM" id="Phobius"/>
    </source>
</evidence>
<feature type="transmembrane region" description="Helical" evidence="1">
    <location>
        <begin position="141"/>
        <end position="160"/>
    </location>
</feature>